<keyword evidence="2" id="KW-1185">Reference proteome</keyword>
<dbReference type="AlphaFoldDB" id="A0A0M0JF93"/>
<evidence type="ECO:0000313" key="2">
    <source>
        <dbReference type="Proteomes" id="UP000037460"/>
    </source>
</evidence>
<proteinExistence type="predicted"/>
<comment type="caution">
    <text evidence="1">The sequence shown here is derived from an EMBL/GenBank/DDBJ whole genome shotgun (WGS) entry which is preliminary data.</text>
</comment>
<gene>
    <name evidence="1" type="ORF">Ctob_006687</name>
</gene>
<protein>
    <submittedName>
        <fullName evidence="1">Uncharacterized protein</fullName>
    </submittedName>
</protein>
<organism evidence="1 2">
    <name type="scientific">Chrysochromulina tobinii</name>
    <dbReference type="NCBI Taxonomy" id="1460289"/>
    <lineage>
        <taxon>Eukaryota</taxon>
        <taxon>Haptista</taxon>
        <taxon>Haptophyta</taxon>
        <taxon>Prymnesiophyceae</taxon>
        <taxon>Prymnesiales</taxon>
        <taxon>Chrysochromulinaceae</taxon>
        <taxon>Chrysochromulina</taxon>
    </lineage>
</organism>
<dbReference type="Proteomes" id="UP000037460">
    <property type="component" value="Unassembled WGS sequence"/>
</dbReference>
<dbReference type="EMBL" id="JWZX01003039">
    <property type="protein sequence ID" value="KOO24908.1"/>
    <property type="molecule type" value="Genomic_DNA"/>
</dbReference>
<sequence length="156" mass="16421">MHRVATAAASSSTLSQGPAYHVLAAPGDFLARLEELEKGAEPAPLWGGAPTVVPAAEPPLKTLALKQRTLVRSTLDDDSPSSTFKALEQQPAPLWGVALAPAAEPPLKTVAPRRPLVRTTLDDDDVLSSLKALEAQIDRARQRTVLAVKNSPPAAP</sequence>
<evidence type="ECO:0000313" key="1">
    <source>
        <dbReference type="EMBL" id="KOO24908.1"/>
    </source>
</evidence>
<reference evidence="2" key="1">
    <citation type="journal article" date="2015" name="PLoS Genet.">
        <title>Genome Sequence and Transcriptome Analyses of Chrysochromulina tobin: Metabolic Tools for Enhanced Algal Fitness in the Prominent Order Prymnesiales (Haptophyceae).</title>
        <authorList>
            <person name="Hovde B.T."/>
            <person name="Deodato C.R."/>
            <person name="Hunsperger H.M."/>
            <person name="Ryken S.A."/>
            <person name="Yost W."/>
            <person name="Jha R.K."/>
            <person name="Patterson J."/>
            <person name="Monnat R.J. Jr."/>
            <person name="Barlow S.B."/>
            <person name="Starkenburg S.R."/>
            <person name="Cattolico R.A."/>
        </authorList>
    </citation>
    <scope>NUCLEOTIDE SEQUENCE</scope>
    <source>
        <strain evidence="2">CCMP291</strain>
    </source>
</reference>
<accession>A0A0M0JF93</accession>
<name>A0A0M0JF93_9EUKA</name>